<keyword evidence="3" id="KW-1185">Reference proteome</keyword>
<feature type="region of interest" description="Disordered" evidence="1">
    <location>
        <begin position="199"/>
        <end position="233"/>
    </location>
</feature>
<dbReference type="EMBL" id="CAVNYO010000424">
    <property type="protein sequence ID" value="CAK5278689.1"/>
    <property type="molecule type" value="Genomic_DNA"/>
</dbReference>
<reference evidence="2" key="1">
    <citation type="submission" date="2023-11" db="EMBL/GenBank/DDBJ databases">
        <authorList>
            <person name="De Vega J J."/>
            <person name="De Vega J J."/>
        </authorList>
    </citation>
    <scope>NUCLEOTIDE SEQUENCE</scope>
</reference>
<sequence length="270" mass="29467">PDRTATLNPRMKTVWLSRQVSSPARRALGPEFAKELMVSHPQLYAPPTVPTWAAVQRSERPVTRCWLSSAATLQDVHLSNPVTRYRSSSSISRSSVSDAKVYQLRACLIAYLRKRLSGSASVRDAPSGRTRRPIWRDVLESSMSIDAPAQGGTNLPSRKGQRQHWPLNGQKTHMFPSTPAWKSTLRFLIAALQISDPGLTHSSRRASSAGSFSASRSKPAGTPMTLSASSASRHTLNRTLTDPSNAIWHTSPTCVPCMRYSAGDDSNGCG</sequence>
<evidence type="ECO:0000313" key="2">
    <source>
        <dbReference type="EMBL" id="CAK5278689.1"/>
    </source>
</evidence>
<feature type="compositionally biased region" description="Low complexity" evidence="1">
    <location>
        <begin position="205"/>
        <end position="217"/>
    </location>
</feature>
<organism evidence="2 3">
    <name type="scientific">Mycena citricolor</name>
    <dbReference type="NCBI Taxonomy" id="2018698"/>
    <lineage>
        <taxon>Eukaryota</taxon>
        <taxon>Fungi</taxon>
        <taxon>Dikarya</taxon>
        <taxon>Basidiomycota</taxon>
        <taxon>Agaricomycotina</taxon>
        <taxon>Agaricomycetes</taxon>
        <taxon>Agaricomycetidae</taxon>
        <taxon>Agaricales</taxon>
        <taxon>Marasmiineae</taxon>
        <taxon>Mycenaceae</taxon>
        <taxon>Mycena</taxon>
    </lineage>
</organism>
<dbReference type="Proteomes" id="UP001295794">
    <property type="component" value="Unassembled WGS sequence"/>
</dbReference>
<accession>A0AAD2HPI8</accession>
<gene>
    <name evidence="2" type="ORF">MYCIT1_LOCUS28189</name>
</gene>
<feature type="non-terminal residue" evidence="2">
    <location>
        <position position="1"/>
    </location>
</feature>
<feature type="compositionally biased region" description="Polar residues" evidence="1">
    <location>
        <begin position="224"/>
        <end position="233"/>
    </location>
</feature>
<name>A0AAD2HPI8_9AGAR</name>
<protein>
    <submittedName>
        <fullName evidence="2">Uncharacterized protein</fullName>
    </submittedName>
</protein>
<comment type="caution">
    <text evidence="2">The sequence shown here is derived from an EMBL/GenBank/DDBJ whole genome shotgun (WGS) entry which is preliminary data.</text>
</comment>
<dbReference type="AlphaFoldDB" id="A0AAD2HPI8"/>
<feature type="non-terminal residue" evidence="2">
    <location>
        <position position="270"/>
    </location>
</feature>
<evidence type="ECO:0000313" key="3">
    <source>
        <dbReference type="Proteomes" id="UP001295794"/>
    </source>
</evidence>
<feature type="region of interest" description="Disordered" evidence="1">
    <location>
        <begin position="146"/>
        <end position="166"/>
    </location>
</feature>
<proteinExistence type="predicted"/>
<evidence type="ECO:0000256" key="1">
    <source>
        <dbReference type="SAM" id="MobiDB-lite"/>
    </source>
</evidence>